<feature type="region of interest" description="Disordered" evidence="1">
    <location>
        <begin position="1"/>
        <end position="51"/>
    </location>
</feature>
<sequence>MFLEDETSDGVSKSVQRVFASMIGEDEKDDGEDEDEEDDGEETSEHPSVGDVFALEMEINRENRKMMKAKRPRSKLPRALRGLMGEANIRFARGEAEEAILMCMEIIRQGMQSW</sequence>
<dbReference type="PANTHER" id="PTHR23082">
    <property type="entry name" value="TRANSCRIPTION INITIATION FACTOR IIIC TFIIIC , POLYPEPTIDE 3-RELATED"/>
    <property type="match status" value="1"/>
</dbReference>
<accession>A0ABN9LCB2</accession>
<name>A0ABN9LCB2_9NEOB</name>
<reference evidence="2" key="1">
    <citation type="submission" date="2023-07" db="EMBL/GenBank/DDBJ databases">
        <authorList>
            <person name="Stuckert A."/>
        </authorList>
    </citation>
    <scope>NUCLEOTIDE SEQUENCE</scope>
</reference>
<organism evidence="2 3">
    <name type="scientific">Ranitomeya imitator</name>
    <name type="common">mimic poison frog</name>
    <dbReference type="NCBI Taxonomy" id="111125"/>
    <lineage>
        <taxon>Eukaryota</taxon>
        <taxon>Metazoa</taxon>
        <taxon>Chordata</taxon>
        <taxon>Craniata</taxon>
        <taxon>Vertebrata</taxon>
        <taxon>Euteleostomi</taxon>
        <taxon>Amphibia</taxon>
        <taxon>Batrachia</taxon>
        <taxon>Anura</taxon>
        <taxon>Neobatrachia</taxon>
        <taxon>Hyloidea</taxon>
        <taxon>Dendrobatidae</taxon>
        <taxon>Dendrobatinae</taxon>
        <taxon>Ranitomeya</taxon>
    </lineage>
</organism>
<feature type="compositionally biased region" description="Acidic residues" evidence="1">
    <location>
        <begin position="24"/>
        <end position="42"/>
    </location>
</feature>
<dbReference type="EMBL" id="CAUEEQ010014626">
    <property type="protein sequence ID" value="CAJ0938599.1"/>
    <property type="molecule type" value="Genomic_DNA"/>
</dbReference>
<evidence type="ECO:0000256" key="1">
    <source>
        <dbReference type="SAM" id="MobiDB-lite"/>
    </source>
</evidence>
<proteinExistence type="predicted"/>
<gene>
    <name evidence="2" type="ORF">RIMI_LOCUS7646620</name>
</gene>
<protein>
    <submittedName>
        <fullName evidence="2">Uncharacterized protein</fullName>
    </submittedName>
</protein>
<dbReference type="InterPro" id="IPR039340">
    <property type="entry name" value="Tfc4/TFIIIC-102/Sfc4"/>
</dbReference>
<evidence type="ECO:0000313" key="2">
    <source>
        <dbReference type="EMBL" id="CAJ0938599.1"/>
    </source>
</evidence>
<evidence type="ECO:0000313" key="3">
    <source>
        <dbReference type="Proteomes" id="UP001176940"/>
    </source>
</evidence>
<keyword evidence="3" id="KW-1185">Reference proteome</keyword>
<comment type="caution">
    <text evidence="2">The sequence shown here is derived from an EMBL/GenBank/DDBJ whole genome shotgun (WGS) entry which is preliminary data.</text>
</comment>
<dbReference type="Proteomes" id="UP001176940">
    <property type="component" value="Unassembled WGS sequence"/>
</dbReference>
<dbReference type="PANTHER" id="PTHR23082:SF0">
    <property type="entry name" value="GENERAL TRANSCRIPTION FACTOR 3C POLYPEPTIDE 3"/>
    <property type="match status" value="1"/>
</dbReference>